<evidence type="ECO:0000256" key="3">
    <source>
        <dbReference type="ARBA" id="ARBA00022827"/>
    </source>
</evidence>
<keyword evidence="5" id="KW-0503">Monooxygenase</keyword>
<protein>
    <recommendedName>
        <fullName evidence="6">FAD-binding domain-containing protein</fullName>
    </recommendedName>
</protein>
<proteinExistence type="inferred from homology"/>
<dbReference type="PRINTS" id="PR00420">
    <property type="entry name" value="RNGMNOXGNASE"/>
</dbReference>
<feature type="domain" description="FAD-binding" evidence="6">
    <location>
        <begin position="18"/>
        <end position="345"/>
    </location>
</feature>
<organism evidence="7 8">
    <name type="scientific">Hohenbuehelia grisea</name>
    <dbReference type="NCBI Taxonomy" id="104357"/>
    <lineage>
        <taxon>Eukaryota</taxon>
        <taxon>Fungi</taxon>
        <taxon>Dikarya</taxon>
        <taxon>Basidiomycota</taxon>
        <taxon>Agaricomycotina</taxon>
        <taxon>Agaricomycetes</taxon>
        <taxon>Agaricomycetidae</taxon>
        <taxon>Agaricales</taxon>
        <taxon>Pleurotineae</taxon>
        <taxon>Pleurotaceae</taxon>
        <taxon>Hohenbuehelia</taxon>
    </lineage>
</organism>
<evidence type="ECO:0000259" key="6">
    <source>
        <dbReference type="Pfam" id="PF01494"/>
    </source>
</evidence>
<dbReference type="Proteomes" id="UP001556367">
    <property type="component" value="Unassembled WGS sequence"/>
</dbReference>
<accession>A0ABR3JT22</accession>
<sequence>MPAPLIMGRPERTVLKFVVVGGSLAGLATAYALRKEGHHVMLLERNDGKTRSRGGIRSPPNMTRILQDWGFRRVLNKVGVPCTEYDFFEGETGSALGLVRMHEDLVSELMADFLFLQHGDLHTILFNAALQAGVDIHYNAKVTHVNASRPSVTLETGETHLADVIIGADGHNSVVRSAVVDPETIIERLDRHLALIAVVPVEDMRDDEDLRSLTESNMWTLWLGNDYFAHGSLMHGRREYNINIFIPRRGKAPQFGEHWNTECSIDEVGINFVQLEPRMQKLLKIAEHVVPTSHIIREPFENYVSDQSTVCLVGEAAHPMMPNGSHNASMSIEDAATLGRLFARIQHKDQIPRIVGAFEELRQSRCTYTQEYEWRKREFFTLPRGAAQELRDAGLREAMQRETDEWDGIDEEYLKWRYERELELFAHDACEVVEDWWTKWGALLDRQAAVAGPLRSPVEVSISRNGRVHA</sequence>
<gene>
    <name evidence="7" type="ORF">HGRIS_014061</name>
</gene>
<keyword evidence="4" id="KW-0560">Oxidoreductase</keyword>
<evidence type="ECO:0000256" key="4">
    <source>
        <dbReference type="ARBA" id="ARBA00023002"/>
    </source>
</evidence>
<comment type="caution">
    <text evidence="7">The sequence shown here is derived from an EMBL/GenBank/DDBJ whole genome shotgun (WGS) entry which is preliminary data.</text>
</comment>
<keyword evidence="3" id="KW-0274">FAD</keyword>
<dbReference type="Pfam" id="PF01494">
    <property type="entry name" value="FAD_binding_3"/>
    <property type="match status" value="1"/>
</dbReference>
<evidence type="ECO:0000313" key="7">
    <source>
        <dbReference type="EMBL" id="KAL0958731.1"/>
    </source>
</evidence>
<name>A0ABR3JT22_9AGAR</name>
<evidence type="ECO:0000256" key="1">
    <source>
        <dbReference type="ARBA" id="ARBA00007992"/>
    </source>
</evidence>
<evidence type="ECO:0000256" key="5">
    <source>
        <dbReference type="ARBA" id="ARBA00023033"/>
    </source>
</evidence>
<dbReference type="PANTHER" id="PTHR13789">
    <property type="entry name" value="MONOOXYGENASE"/>
    <property type="match status" value="1"/>
</dbReference>
<dbReference type="InterPro" id="IPR050493">
    <property type="entry name" value="FAD-dep_Monooxygenase_BioMet"/>
</dbReference>
<comment type="similarity">
    <text evidence="1">Belongs to the paxM FAD-dependent monooxygenase family.</text>
</comment>
<dbReference type="Gene3D" id="3.50.50.60">
    <property type="entry name" value="FAD/NAD(P)-binding domain"/>
    <property type="match status" value="1"/>
</dbReference>
<dbReference type="InterPro" id="IPR036188">
    <property type="entry name" value="FAD/NAD-bd_sf"/>
</dbReference>
<evidence type="ECO:0000313" key="8">
    <source>
        <dbReference type="Proteomes" id="UP001556367"/>
    </source>
</evidence>
<reference evidence="8" key="1">
    <citation type="submission" date="2024-06" db="EMBL/GenBank/DDBJ databases">
        <title>Multi-omics analyses provide insights into the biosynthesis of the anticancer antibiotic pleurotin in Hohenbuehelia grisea.</title>
        <authorList>
            <person name="Weaver J.A."/>
            <person name="Alberti F."/>
        </authorList>
    </citation>
    <scope>NUCLEOTIDE SEQUENCE [LARGE SCALE GENOMIC DNA]</scope>
    <source>
        <strain evidence="8">T-177</strain>
    </source>
</reference>
<dbReference type="PANTHER" id="PTHR13789:SF309">
    <property type="entry name" value="PUTATIVE (AFU_ORTHOLOGUE AFUA_6G14510)-RELATED"/>
    <property type="match status" value="1"/>
</dbReference>
<keyword evidence="8" id="KW-1185">Reference proteome</keyword>
<dbReference type="SUPFAM" id="SSF51905">
    <property type="entry name" value="FAD/NAD(P)-binding domain"/>
    <property type="match status" value="1"/>
</dbReference>
<dbReference type="InterPro" id="IPR002938">
    <property type="entry name" value="FAD-bd"/>
</dbReference>
<dbReference type="EMBL" id="JASNQZ010000003">
    <property type="protein sequence ID" value="KAL0958731.1"/>
    <property type="molecule type" value="Genomic_DNA"/>
</dbReference>
<keyword evidence="2" id="KW-0285">Flavoprotein</keyword>
<evidence type="ECO:0000256" key="2">
    <source>
        <dbReference type="ARBA" id="ARBA00022630"/>
    </source>
</evidence>